<reference evidence="1 2" key="1">
    <citation type="submission" date="2020-10" db="EMBL/GenBank/DDBJ databases">
        <title>Sequencing the genomes of 1000 actinobacteria strains.</title>
        <authorList>
            <person name="Klenk H.-P."/>
        </authorList>
    </citation>
    <scope>NUCLEOTIDE SEQUENCE [LARGE SCALE GENOMIC DNA]</scope>
    <source>
        <strain evidence="1 2">DSM 43748</strain>
    </source>
</reference>
<comment type="caution">
    <text evidence="1">The sequence shown here is derived from an EMBL/GenBank/DDBJ whole genome shotgun (WGS) entry which is preliminary data.</text>
</comment>
<gene>
    <name evidence="1" type="ORF">H4W81_000436</name>
</gene>
<evidence type="ECO:0000313" key="1">
    <source>
        <dbReference type="EMBL" id="MBE1557657.1"/>
    </source>
</evidence>
<protein>
    <recommendedName>
        <fullName evidence="3">Secreted protein</fullName>
    </recommendedName>
</protein>
<name>A0ABR9K6M3_9ACTN</name>
<keyword evidence="2" id="KW-1185">Reference proteome</keyword>
<dbReference type="EMBL" id="JADBEF010000001">
    <property type="protein sequence ID" value="MBE1557657.1"/>
    <property type="molecule type" value="Genomic_DNA"/>
</dbReference>
<dbReference type="Proteomes" id="UP000661607">
    <property type="component" value="Unassembled WGS sequence"/>
</dbReference>
<evidence type="ECO:0000313" key="2">
    <source>
        <dbReference type="Proteomes" id="UP000661607"/>
    </source>
</evidence>
<organism evidence="1 2">
    <name type="scientific">Nonomuraea africana</name>
    <dbReference type="NCBI Taxonomy" id="46171"/>
    <lineage>
        <taxon>Bacteria</taxon>
        <taxon>Bacillati</taxon>
        <taxon>Actinomycetota</taxon>
        <taxon>Actinomycetes</taxon>
        <taxon>Streptosporangiales</taxon>
        <taxon>Streptosporangiaceae</taxon>
        <taxon>Nonomuraea</taxon>
    </lineage>
</organism>
<accession>A0ABR9K6M3</accession>
<dbReference type="RefSeq" id="WP_192773218.1">
    <property type="nucleotide sequence ID" value="NZ_BAAASY010000048.1"/>
</dbReference>
<proteinExistence type="predicted"/>
<evidence type="ECO:0008006" key="3">
    <source>
        <dbReference type="Google" id="ProtNLM"/>
    </source>
</evidence>
<sequence length="63" mass="7102">MLFRLLYLLVGRVFGWLVLLTRGNASKEVEILVLRHEIAVLVELCHAAMSWPKRNAGAPVCAR</sequence>